<sequence length="59" mass="6861">MIVELDEMNGSTFHCGDSKFSDLIIYAFGKWFFIGNESPGITRGLFRFIDPHKYKLKNK</sequence>
<dbReference type="AlphaFoldDB" id="A0A135W7T1"/>
<reference evidence="1 2" key="2">
    <citation type="journal article" date="2016" name="Genome Announc.">
        <title>Draft Genome Sequence of a Biocontrol Rhizobacterium, Chryseobacterium kwangjuense Strain KJ1R5, Isolated from Pepper (Capsicum annuum).</title>
        <authorList>
            <person name="Jeong J.J."/>
            <person name="Park H."/>
            <person name="Park B.H."/>
            <person name="Mannaa M."/>
            <person name="Sang M.K."/>
            <person name="Choi I.G."/>
            <person name="Kim K.D."/>
        </authorList>
    </citation>
    <scope>NUCLEOTIDE SEQUENCE [LARGE SCALE GENOMIC DNA]</scope>
    <source>
        <strain evidence="1 2">KJ1R5</strain>
    </source>
</reference>
<protein>
    <submittedName>
        <fullName evidence="1">Uncharacterized protein</fullName>
    </submittedName>
</protein>
<reference evidence="2" key="1">
    <citation type="submission" date="2015-12" db="EMBL/GenBank/DDBJ databases">
        <title>Genome sequence of a biocontrol rhizobacterium Chryseobacterium kwangjuense strain KJ1R5 isolated from pepper (Capsicum annuum L.).</title>
        <authorList>
            <person name="Jeong J.-J."/>
            <person name="Park H."/>
            <person name="Mannaa M."/>
            <person name="Sang M.K."/>
            <person name="Choi I.-G."/>
            <person name="Kim K.D."/>
        </authorList>
    </citation>
    <scope>NUCLEOTIDE SEQUENCE [LARGE SCALE GENOMIC DNA]</scope>
    <source>
        <strain evidence="2">KJ1R5</strain>
    </source>
</reference>
<dbReference type="Proteomes" id="UP000070513">
    <property type="component" value="Unassembled WGS sequence"/>
</dbReference>
<evidence type="ECO:0000313" key="1">
    <source>
        <dbReference type="EMBL" id="KXH80994.1"/>
    </source>
</evidence>
<name>A0A135W7T1_9FLAO</name>
<accession>A0A135W7T1</accession>
<proteinExistence type="predicted"/>
<dbReference type="EMBL" id="LPUR01000016">
    <property type="protein sequence ID" value="KXH80994.1"/>
    <property type="molecule type" value="Genomic_DNA"/>
</dbReference>
<evidence type="ECO:0000313" key="2">
    <source>
        <dbReference type="Proteomes" id="UP000070513"/>
    </source>
</evidence>
<comment type="caution">
    <text evidence="1">The sequence shown here is derived from an EMBL/GenBank/DDBJ whole genome shotgun (WGS) entry which is preliminary data.</text>
</comment>
<gene>
    <name evidence="1" type="ORF">AU378_14795</name>
</gene>
<organism evidence="1 2">
    <name type="scientific">Chryseobacterium kwangjuense</name>
    <dbReference type="NCBI Taxonomy" id="267125"/>
    <lineage>
        <taxon>Bacteria</taxon>
        <taxon>Pseudomonadati</taxon>
        <taxon>Bacteroidota</taxon>
        <taxon>Flavobacteriia</taxon>
        <taxon>Flavobacteriales</taxon>
        <taxon>Weeksellaceae</taxon>
        <taxon>Chryseobacterium group</taxon>
        <taxon>Chryseobacterium</taxon>
    </lineage>
</organism>